<dbReference type="EMBL" id="LAZR01030731">
    <property type="protein sequence ID" value="KKL55744.1"/>
    <property type="molecule type" value="Genomic_DNA"/>
</dbReference>
<proteinExistence type="predicted"/>
<comment type="caution">
    <text evidence="1">The sequence shown here is derived from an EMBL/GenBank/DDBJ whole genome shotgun (WGS) entry which is preliminary data.</text>
</comment>
<reference evidence="1" key="1">
    <citation type="journal article" date="2015" name="Nature">
        <title>Complex archaea that bridge the gap between prokaryotes and eukaryotes.</title>
        <authorList>
            <person name="Spang A."/>
            <person name="Saw J.H."/>
            <person name="Jorgensen S.L."/>
            <person name="Zaremba-Niedzwiedzka K."/>
            <person name="Martijn J."/>
            <person name="Lind A.E."/>
            <person name="van Eijk R."/>
            <person name="Schleper C."/>
            <person name="Guy L."/>
            <person name="Ettema T.J."/>
        </authorList>
    </citation>
    <scope>NUCLEOTIDE SEQUENCE</scope>
</reference>
<gene>
    <name evidence="1" type="ORF">LCGC14_2252370</name>
</gene>
<organism evidence="1">
    <name type="scientific">marine sediment metagenome</name>
    <dbReference type="NCBI Taxonomy" id="412755"/>
    <lineage>
        <taxon>unclassified sequences</taxon>
        <taxon>metagenomes</taxon>
        <taxon>ecological metagenomes</taxon>
    </lineage>
</organism>
<name>A0A0F9D2K6_9ZZZZ</name>
<feature type="non-terminal residue" evidence="1">
    <location>
        <position position="299"/>
    </location>
</feature>
<dbReference type="AlphaFoldDB" id="A0A0F9D2K6"/>
<evidence type="ECO:0000313" key="1">
    <source>
        <dbReference type="EMBL" id="KKL55744.1"/>
    </source>
</evidence>
<accession>A0A0F9D2K6</accession>
<sequence length="299" mass="35475">MEIILSGKTLDDFKNFVFIPDKIVSDFYDKLTVSVFPGPFEEQIEPHKYFSSGNNVKQSFLLFRDYLIKMEFYENYSMKKILDTFNRFKNFVLNNKLTKSFEAFLDNEALVIEYQGLYSNIHFEYSKNIVALLGFIGLQVQEILYQDKYCRFRFIVTPLTKSKKLNFKERGNLANNNEQKFFNSLEMLDDKRYHLWIKLSKDKNCIVSFLDYNSGKNFNINSFNQVNKLSKEKNASKKSFTHRNLLKIFEQLNWITIIEIDSLIFKINISKAVHPNEYKLLFEMLTFTGIVAKRNGYFI</sequence>
<protein>
    <submittedName>
        <fullName evidence="1">Uncharacterized protein</fullName>
    </submittedName>
</protein>